<dbReference type="PANTHER" id="PTHR28661:SF1">
    <property type="entry name" value="MICROTUBULE NUCLEATION FACTOR SSNA1"/>
    <property type="match status" value="1"/>
</dbReference>
<keyword evidence="4" id="KW-1185">Reference proteome</keyword>
<keyword evidence="1" id="KW-0175">Coiled coil</keyword>
<dbReference type="GO" id="GO:0036064">
    <property type="term" value="C:ciliary basal body"/>
    <property type="evidence" value="ECO:0007669"/>
    <property type="project" value="TreeGrafter"/>
</dbReference>
<dbReference type="Proteomes" id="UP000549394">
    <property type="component" value="Unassembled WGS sequence"/>
</dbReference>
<accession>A0A7I8V8L4</accession>
<dbReference type="PANTHER" id="PTHR28661">
    <property type="entry name" value="SJOEGREN SYNDROME NUCLEAR AUTOANTIGEN 1"/>
    <property type="match status" value="1"/>
</dbReference>
<dbReference type="AlphaFoldDB" id="A0A7I8V8L4"/>
<sequence length="123" mass="14221">MDRGESAKFEFHKELIGTIEHLTERRESIECQIREDELEKKKLEQDIRLLDDRLARLIDRLRKNGETRRKLDKILSDSNAAYQKIFESSQALISAIRKEAGEIGGETSTSTPSMSTHSIKKEF</sequence>
<comment type="caution">
    <text evidence="3">The sequence shown here is derived from an EMBL/GenBank/DDBJ whole genome shotgun (WGS) entry which is preliminary data.</text>
</comment>
<dbReference type="InterPro" id="IPR033362">
    <property type="entry name" value="SSNA1_fam"/>
</dbReference>
<name>A0A7I8V8L4_9ANNE</name>
<organism evidence="3 4">
    <name type="scientific">Dimorphilus gyrociliatus</name>
    <dbReference type="NCBI Taxonomy" id="2664684"/>
    <lineage>
        <taxon>Eukaryota</taxon>
        <taxon>Metazoa</taxon>
        <taxon>Spiralia</taxon>
        <taxon>Lophotrochozoa</taxon>
        <taxon>Annelida</taxon>
        <taxon>Polychaeta</taxon>
        <taxon>Polychaeta incertae sedis</taxon>
        <taxon>Dinophilidae</taxon>
        <taxon>Dimorphilus</taxon>
    </lineage>
</organism>
<evidence type="ECO:0000256" key="2">
    <source>
        <dbReference type="SAM" id="MobiDB-lite"/>
    </source>
</evidence>
<feature type="coiled-coil region" evidence="1">
    <location>
        <begin position="19"/>
        <end position="60"/>
    </location>
</feature>
<proteinExistence type="predicted"/>
<evidence type="ECO:0000313" key="4">
    <source>
        <dbReference type="Proteomes" id="UP000549394"/>
    </source>
</evidence>
<evidence type="ECO:0000256" key="1">
    <source>
        <dbReference type="SAM" id="Coils"/>
    </source>
</evidence>
<evidence type="ECO:0000313" key="3">
    <source>
        <dbReference type="EMBL" id="CAD5112014.1"/>
    </source>
</evidence>
<dbReference type="EMBL" id="CAJFCJ010000002">
    <property type="protein sequence ID" value="CAD5112014.1"/>
    <property type="molecule type" value="Genomic_DNA"/>
</dbReference>
<feature type="compositionally biased region" description="Low complexity" evidence="2">
    <location>
        <begin position="107"/>
        <end position="117"/>
    </location>
</feature>
<protein>
    <submittedName>
        <fullName evidence="3">Uncharacterized protein</fullName>
    </submittedName>
</protein>
<gene>
    <name evidence="3" type="ORF">DGYR_LOCUS1223</name>
</gene>
<reference evidence="3 4" key="1">
    <citation type="submission" date="2020-08" db="EMBL/GenBank/DDBJ databases">
        <authorList>
            <person name="Hejnol A."/>
        </authorList>
    </citation>
    <scope>NUCLEOTIDE SEQUENCE [LARGE SCALE GENOMIC DNA]</scope>
</reference>
<dbReference type="OrthoDB" id="295355at2759"/>
<feature type="region of interest" description="Disordered" evidence="2">
    <location>
        <begin position="102"/>
        <end position="123"/>
    </location>
</feature>